<protein>
    <recommendedName>
        <fullName evidence="6">The GLUG motif-containing protein</fullName>
    </recommendedName>
</protein>
<evidence type="ECO:0000256" key="1">
    <source>
        <dbReference type="SAM" id="MobiDB-lite"/>
    </source>
</evidence>
<accession>A0AAE3DA76</accession>
<feature type="transmembrane region" description="Helical" evidence="2">
    <location>
        <begin position="1263"/>
        <end position="1283"/>
    </location>
</feature>
<gene>
    <name evidence="4" type="ORF">LKD75_15915</name>
</gene>
<dbReference type="EMBL" id="JAJEPV010000055">
    <property type="protein sequence ID" value="MCC2121049.1"/>
    <property type="molecule type" value="Genomic_DNA"/>
</dbReference>
<keyword evidence="2" id="KW-0472">Membrane</keyword>
<evidence type="ECO:0000313" key="5">
    <source>
        <dbReference type="Proteomes" id="UP001197795"/>
    </source>
</evidence>
<evidence type="ECO:0000313" key="4">
    <source>
        <dbReference type="EMBL" id="MCC2121049.1"/>
    </source>
</evidence>
<comment type="caution">
    <text evidence="4">The sequence shown here is derived from an EMBL/GenBank/DDBJ whole genome shotgun (WGS) entry which is preliminary data.</text>
</comment>
<keyword evidence="5" id="KW-1185">Reference proteome</keyword>
<keyword evidence="2" id="KW-1133">Transmembrane helix</keyword>
<sequence length="1293" mass="136596">MKKSTKAWSMKMRLALLALAALVWIAVPVSARAEGETVDTWDGTVEAFTEGSGTKEDPWRIENAEQLAYLAQQVNNGTNYRGKHFLLVSDLDLSVKEWTPIGTYSNSFWGGFDGGGRTITGMTITGKENKYVGLFGACYNFTAPSSYIKSVTVKRANISGHSFVGAIAGAGANISDCYSIENTIYASRCVGGVCGSLIGNISGCYNSSSVKGNSTAGGIMGSASYEGRDGNGVVQYCYNIGAVTVSQQDSSVGGITGASANRYDISNCLNCGKITGNGKNVGGIAGSTDSNYMNFIGNCYYNSDLNNAGVGEGASDKVIPLTTSQLCGALPEGLDSTIWKEGSVDTSTAKATDTGSRFGTATGTYINLTKVAKIGETKTASVSVYNYVTTNGDDWDTYTLITTAEEFVAIGQDTANCNENYVLKNNIDVSRVELGSIGDPGTPYIGKFSGDGHTISHVDMTKENDVYSSGLFAQIGDQPSKKSGKVMLLAANGDIVSSYCETGGICGNLSAGEIYGCSFTGTVKGSMVGGISGVGGQYTMISQCFFEGDVQGKDSAAGICGMGGTIDHCISIGNVKGNGELAGISNSGDPNPEKCYFNKDICNVKDDCDLGHSTLQLTSSSFFKELKDNGFDPAIWTKKANDKENGIAYYPSLGENNAVGVKYTTGLQFERADDVTPTYGQDITFNAKALVNFVTDEQPISAEDTEGSFEIRIGDTPVVSAADFKNGIATYKAQTVGETIFTLVYTGTNSSFFPEQTTKDLTVNINPALLTVEGKGIAGGTYGNKLRELKVTRLTAKLGTEPIDGTWQIQSDDDKVPYVGDSETYTATFIPTEHPEYYQTLTAQVKLEISKAIAPKIQDLDLKYSWAAKGEKAVQIPGLPEDLGETTMEVIMLDNSMNVLAADPDIKYSEGKLLFTLGENTMDDIGEHAIVSVQLRSKNYNDIVFGITITRTAKADREDTPDPDAFDMTFTVSGNDLAAQITTDRTDVEFSFDGTDWGQTKSTGVGHNEKVIAQIRYAETDDYNASPAVSKTWNSGHGPLNRHDRVEPTCQAEGSIEYWTCDVCGLYFASADGSKSITATEIVLPKTDHSWAEGYLSDMTGHWHKCGVCGITSNTEKHASGGAATTERAEICTICGYEIAPKKPAASNDDDDDDDDDSSQASNTDQKATGAATPPAATATPATPGVVKPSVIPVPPTTPAADENSKEDAAKPSGEAQDTQESSGEAPQEERIDSMTAQTSDSQESGTEQITETSGKGTNAGRVAAAAAAGAVVVGGGGAAVYVTMIKGKFKFK</sequence>
<feature type="compositionally biased region" description="Low complexity" evidence="1">
    <location>
        <begin position="1168"/>
        <end position="1185"/>
    </location>
</feature>
<organism evidence="4 5">
    <name type="scientific">Waltera acetigignens</name>
    <dbReference type="NCBI Taxonomy" id="2981769"/>
    <lineage>
        <taxon>Bacteria</taxon>
        <taxon>Bacillati</taxon>
        <taxon>Bacillota</taxon>
        <taxon>Clostridia</taxon>
        <taxon>Lachnospirales</taxon>
        <taxon>Lachnospiraceae</taxon>
        <taxon>Waltera</taxon>
    </lineage>
</organism>
<keyword evidence="2" id="KW-0812">Transmembrane</keyword>
<name>A0AAE3DA76_9FIRM</name>
<feature type="chain" id="PRO_5042173875" description="The GLUG motif-containing protein" evidence="3">
    <location>
        <begin position="34"/>
        <end position="1293"/>
    </location>
</feature>
<feature type="signal peptide" evidence="3">
    <location>
        <begin position="1"/>
        <end position="33"/>
    </location>
</feature>
<dbReference type="Proteomes" id="UP001197795">
    <property type="component" value="Unassembled WGS sequence"/>
</dbReference>
<evidence type="ECO:0008006" key="6">
    <source>
        <dbReference type="Google" id="ProtNLM"/>
    </source>
</evidence>
<feature type="compositionally biased region" description="Polar residues" evidence="1">
    <location>
        <begin position="1235"/>
        <end position="1257"/>
    </location>
</feature>
<feature type="region of interest" description="Disordered" evidence="1">
    <location>
        <begin position="1142"/>
        <end position="1259"/>
    </location>
</feature>
<keyword evidence="3" id="KW-0732">Signal</keyword>
<feature type="compositionally biased region" description="Acidic residues" evidence="1">
    <location>
        <begin position="1148"/>
        <end position="1158"/>
    </location>
</feature>
<evidence type="ECO:0000256" key="2">
    <source>
        <dbReference type="SAM" id="Phobius"/>
    </source>
</evidence>
<reference evidence="4 5" key="1">
    <citation type="submission" date="2021-10" db="EMBL/GenBank/DDBJ databases">
        <title>Anaerobic single-cell dispensing facilitates the cultivation of human gut bacteria.</title>
        <authorList>
            <person name="Afrizal A."/>
        </authorList>
    </citation>
    <scope>NUCLEOTIDE SEQUENCE [LARGE SCALE GENOMIC DNA]</scope>
    <source>
        <strain evidence="4 5">CLA-AA-H273</strain>
    </source>
</reference>
<evidence type="ECO:0000256" key="3">
    <source>
        <dbReference type="SAM" id="SignalP"/>
    </source>
</evidence>
<dbReference type="Gene3D" id="2.160.20.110">
    <property type="match status" value="2"/>
</dbReference>
<dbReference type="RefSeq" id="WP_227733869.1">
    <property type="nucleotide sequence ID" value="NZ_JAJEPV010000055.1"/>
</dbReference>
<proteinExistence type="predicted"/>
<feature type="compositionally biased region" description="Polar residues" evidence="1">
    <location>
        <begin position="1216"/>
        <end position="1225"/>
    </location>
</feature>